<keyword evidence="1" id="KW-0472">Membrane</keyword>
<comment type="caution">
    <text evidence="2">The sequence shown here is derived from an EMBL/GenBank/DDBJ whole genome shotgun (WGS) entry which is preliminary data.</text>
</comment>
<dbReference type="EMBL" id="JBHFAB010000013">
    <property type="protein sequence ID" value="MFC1418766.1"/>
    <property type="molecule type" value="Genomic_DNA"/>
</dbReference>
<sequence>MASGEAFSKRVLRNLRSNWPKNVVLFVALVLLLMKGFGLDADRALLTAMVLQLVLALVAGFVLAWARDARGRR</sequence>
<name>A0ABV6VYE7_9ACTN</name>
<protein>
    <recommendedName>
        <fullName evidence="4">ABC transporter permease</fullName>
    </recommendedName>
</protein>
<proteinExistence type="predicted"/>
<dbReference type="Proteomes" id="UP001592531">
    <property type="component" value="Unassembled WGS sequence"/>
</dbReference>
<keyword evidence="1" id="KW-0812">Transmembrane</keyword>
<gene>
    <name evidence="2" type="ORF">ACEZDE_19315</name>
</gene>
<evidence type="ECO:0008006" key="4">
    <source>
        <dbReference type="Google" id="ProtNLM"/>
    </source>
</evidence>
<keyword evidence="3" id="KW-1185">Reference proteome</keyword>
<dbReference type="RefSeq" id="WP_380537562.1">
    <property type="nucleotide sequence ID" value="NZ_JBHFAB010000013.1"/>
</dbReference>
<accession>A0ABV6VYE7</accession>
<keyword evidence="1" id="KW-1133">Transmembrane helix</keyword>
<evidence type="ECO:0000313" key="2">
    <source>
        <dbReference type="EMBL" id="MFC1418766.1"/>
    </source>
</evidence>
<evidence type="ECO:0000313" key="3">
    <source>
        <dbReference type="Proteomes" id="UP001592531"/>
    </source>
</evidence>
<feature type="transmembrane region" description="Helical" evidence="1">
    <location>
        <begin position="48"/>
        <end position="66"/>
    </location>
</feature>
<reference evidence="2 3" key="1">
    <citation type="submission" date="2024-09" db="EMBL/GenBank/DDBJ databases">
        <authorList>
            <person name="Lee S.D."/>
        </authorList>
    </citation>
    <scope>NUCLEOTIDE SEQUENCE [LARGE SCALE GENOMIC DNA]</scope>
    <source>
        <strain evidence="2 3">N8-3</strain>
    </source>
</reference>
<evidence type="ECO:0000256" key="1">
    <source>
        <dbReference type="SAM" id="Phobius"/>
    </source>
</evidence>
<organism evidence="2 3">
    <name type="scientific">Streptacidiphilus cavernicola</name>
    <dbReference type="NCBI Taxonomy" id="3342716"/>
    <lineage>
        <taxon>Bacteria</taxon>
        <taxon>Bacillati</taxon>
        <taxon>Actinomycetota</taxon>
        <taxon>Actinomycetes</taxon>
        <taxon>Kitasatosporales</taxon>
        <taxon>Streptomycetaceae</taxon>
        <taxon>Streptacidiphilus</taxon>
    </lineage>
</organism>